<dbReference type="Proteomes" id="UP000245839">
    <property type="component" value="Unassembled WGS sequence"/>
</dbReference>
<dbReference type="Proteomes" id="UP000251571">
    <property type="component" value="Unassembled WGS sequence"/>
</dbReference>
<evidence type="ECO:0000259" key="6">
    <source>
        <dbReference type="Pfam" id="PF00905"/>
    </source>
</evidence>
<feature type="region of interest" description="Disordered" evidence="4">
    <location>
        <begin position="279"/>
        <end position="300"/>
    </location>
</feature>
<keyword evidence="10" id="KW-1185">Reference proteome</keyword>
<evidence type="ECO:0000256" key="2">
    <source>
        <dbReference type="ARBA" id="ARBA00022645"/>
    </source>
</evidence>
<evidence type="ECO:0000313" key="10">
    <source>
        <dbReference type="Proteomes" id="UP000245839"/>
    </source>
</evidence>
<name>A0A2Y9B3N1_9RHOB</name>
<dbReference type="InterPro" id="IPR005311">
    <property type="entry name" value="PBP_dimer"/>
</dbReference>
<dbReference type="Gene3D" id="3.90.1310.10">
    <property type="entry name" value="Penicillin-binding protein 2a (Domain 2)"/>
    <property type="match status" value="1"/>
</dbReference>
<comment type="subcellular location">
    <subcellularLocation>
        <location evidence="1">Membrane</location>
    </subcellularLocation>
</comment>
<dbReference type="Pfam" id="PF03717">
    <property type="entry name" value="PBP_dimer"/>
    <property type="match status" value="1"/>
</dbReference>
<dbReference type="OrthoDB" id="9789078at2"/>
<dbReference type="GO" id="GO:0008658">
    <property type="term" value="F:penicillin binding"/>
    <property type="evidence" value="ECO:0007669"/>
    <property type="project" value="InterPro"/>
</dbReference>
<keyword evidence="5" id="KW-0812">Transmembrane</keyword>
<dbReference type="PANTHER" id="PTHR30627">
    <property type="entry name" value="PEPTIDOGLYCAN D,D-TRANSPEPTIDASE"/>
    <property type="match status" value="1"/>
</dbReference>
<feature type="compositionally biased region" description="Low complexity" evidence="4">
    <location>
        <begin position="18"/>
        <end position="35"/>
    </location>
</feature>
<dbReference type="InterPro" id="IPR036138">
    <property type="entry name" value="PBP_dimer_sf"/>
</dbReference>
<keyword evidence="9" id="KW-0132">Cell division</keyword>
<feature type="domain" description="Penicillin-binding protein transpeptidase" evidence="6">
    <location>
        <begin position="262"/>
        <end position="553"/>
    </location>
</feature>
<dbReference type="InterPro" id="IPR001460">
    <property type="entry name" value="PCN-bd_Tpept"/>
</dbReference>
<evidence type="ECO:0000313" key="11">
    <source>
        <dbReference type="Proteomes" id="UP000251571"/>
    </source>
</evidence>
<keyword evidence="2" id="KW-0378">Hydrolase</keyword>
<protein>
    <submittedName>
        <fullName evidence="9">Cell division protein FtsI (Penicillin-binding protein 3)</fullName>
    </submittedName>
</protein>
<evidence type="ECO:0000256" key="1">
    <source>
        <dbReference type="ARBA" id="ARBA00004370"/>
    </source>
</evidence>
<sequence>MIFRRRPRPEPTDPFQPVPTRVPRAAPAPVAQAPRENPEKVRLRAERRLKFTAACFVMGFATVAVKMGAIAASEAREPSTGSLSGATIVNARADITDREGRVLATNVTATALYAQPHKMLDPVAAAEGLARIFPDMDAETWARRFTSGSKFFWLKGNISPEQQQAVHDLGEPGLLFGSREMRLYPNGPLAAHVLGGARYGAQDVRAAEIVGVAGVEKTFDAYLSDPAQEGAPLRLSLDLPIQAAVEHVLDGGMKLMNAKGAAAILMDIKTGEVISLASLPDFDPNSRPRPATEGDPADSPLFNRAVQGVYELGSTFKIFTTAQSLELGLTNAGTMIDTRGPLRQGRHSIRDFRNYGPQLSVADVIRHSSNVGTARMALDIGATRQKAFLESLGFFEPTPLEMVEAASGRPIVPERWPDITTMTVSYGHGLSTSPLHLAVGYASVLNGGTRVTPTLMAQETPPPLGPRIVSARVSAESRHMLRRVVTDGTASMGEVPGYHVGGKTGTADKPKHTGGYWEDKVIATFASVFPAHDPKYVLIVTLDEPEIRAAGEDRRTAGWTAVPVASEIVRRVAPLLGVRPDFDPAKDDFGAYLTQMARR</sequence>
<dbReference type="GO" id="GO:0071555">
    <property type="term" value="P:cell wall organization"/>
    <property type="evidence" value="ECO:0007669"/>
    <property type="project" value="TreeGrafter"/>
</dbReference>
<keyword evidence="3 5" id="KW-0472">Membrane</keyword>
<dbReference type="InterPro" id="IPR012338">
    <property type="entry name" value="Beta-lactam/transpept-like"/>
</dbReference>
<reference evidence="9" key="1">
    <citation type="submission" date="2016-10" db="EMBL/GenBank/DDBJ databases">
        <authorList>
            <person name="Cai Z."/>
        </authorList>
    </citation>
    <scope>NUCLEOTIDE SEQUENCE [LARGE SCALE GENOMIC DNA]</scope>
    <source>
        <strain evidence="9">DSM 25227</strain>
    </source>
</reference>
<dbReference type="AlphaFoldDB" id="A0A2Y9B3N1"/>
<evidence type="ECO:0000256" key="5">
    <source>
        <dbReference type="SAM" id="Phobius"/>
    </source>
</evidence>
<dbReference type="Gene3D" id="3.40.710.10">
    <property type="entry name" value="DD-peptidase/beta-lactamase superfamily"/>
    <property type="match status" value="1"/>
</dbReference>
<accession>A0A2Y9B3N1</accession>
<proteinExistence type="predicted"/>
<keyword evidence="5" id="KW-1133">Transmembrane helix</keyword>
<feature type="region of interest" description="Disordered" evidence="4">
    <location>
        <begin position="1"/>
        <end position="38"/>
    </location>
</feature>
<feature type="domain" description="Penicillin-binding protein dimerisation" evidence="7">
    <location>
        <begin position="90"/>
        <end position="223"/>
    </location>
</feature>
<reference evidence="8 10" key="3">
    <citation type="submission" date="2018-03" db="EMBL/GenBank/DDBJ databases">
        <title>Genomic Encyclopedia of Archaeal and Bacterial Type Strains, Phase II (KMG-II): from individual species to whole genera.</title>
        <authorList>
            <person name="Goeker M."/>
        </authorList>
    </citation>
    <scope>NUCLEOTIDE SEQUENCE [LARGE SCALE GENOMIC DNA]</scope>
    <source>
        <strain evidence="8 10">DSM 25227</strain>
    </source>
</reference>
<keyword evidence="2" id="KW-0121">Carboxypeptidase</keyword>
<dbReference type="Gene3D" id="3.30.450.330">
    <property type="match status" value="1"/>
</dbReference>
<evidence type="ECO:0000313" key="9">
    <source>
        <dbReference type="EMBL" id="SSA50605.1"/>
    </source>
</evidence>
<evidence type="ECO:0000259" key="7">
    <source>
        <dbReference type="Pfam" id="PF03717"/>
    </source>
</evidence>
<dbReference type="EMBL" id="QGDJ01000014">
    <property type="protein sequence ID" value="PWJ13279.1"/>
    <property type="molecule type" value="Genomic_DNA"/>
</dbReference>
<keyword evidence="2" id="KW-0645">Protease</keyword>
<feature type="transmembrane region" description="Helical" evidence="5">
    <location>
        <begin position="51"/>
        <end position="72"/>
    </location>
</feature>
<dbReference type="InterPro" id="IPR050515">
    <property type="entry name" value="Beta-lactam/transpept"/>
</dbReference>
<gene>
    <name evidence="8" type="ORF">BCF38_11442</name>
    <name evidence="9" type="ORF">SAMN05421539_11442</name>
</gene>
<dbReference type="PANTHER" id="PTHR30627:SF1">
    <property type="entry name" value="PEPTIDOGLYCAN D,D-TRANSPEPTIDASE FTSI"/>
    <property type="match status" value="1"/>
</dbReference>
<keyword evidence="9" id="KW-0131">Cell cycle</keyword>
<dbReference type="SUPFAM" id="SSF56601">
    <property type="entry name" value="beta-lactamase/transpeptidase-like"/>
    <property type="match status" value="1"/>
</dbReference>
<reference evidence="11" key="2">
    <citation type="submission" date="2016-10" db="EMBL/GenBank/DDBJ databases">
        <authorList>
            <person name="Varghese N."/>
            <person name="Submissions S."/>
        </authorList>
    </citation>
    <scope>NUCLEOTIDE SEQUENCE [LARGE SCALE GENOMIC DNA]</scope>
    <source>
        <strain evidence="11">DSM 25227</strain>
    </source>
</reference>
<dbReference type="GO" id="GO:0004180">
    <property type="term" value="F:carboxypeptidase activity"/>
    <property type="evidence" value="ECO:0007669"/>
    <property type="project" value="UniProtKB-KW"/>
</dbReference>
<dbReference type="EMBL" id="UETC01000014">
    <property type="protein sequence ID" value="SSA50605.1"/>
    <property type="molecule type" value="Genomic_DNA"/>
</dbReference>
<evidence type="ECO:0000313" key="8">
    <source>
        <dbReference type="EMBL" id="PWJ13279.1"/>
    </source>
</evidence>
<evidence type="ECO:0000256" key="3">
    <source>
        <dbReference type="ARBA" id="ARBA00023136"/>
    </source>
</evidence>
<evidence type="ECO:0000256" key="4">
    <source>
        <dbReference type="SAM" id="MobiDB-lite"/>
    </source>
</evidence>
<dbReference type="GO" id="GO:0005886">
    <property type="term" value="C:plasma membrane"/>
    <property type="evidence" value="ECO:0007669"/>
    <property type="project" value="TreeGrafter"/>
</dbReference>
<dbReference type="SUPFAM" id="SSF56519">
    <property type="entry name" value="Penicillin binding protein dimerisation domain"/>
    <property type="match status" value="1"/>
</dbReference>
<dbReference type="RefSeq" id="WP_109565970.1">
    <property type="nucleotide sequence ID" value="NZ_QGDJ01000014.1"/>
</dbReference>
<organism evidence="9 11">
    <name type="scientific">Jannaschia seohaensis</name>
    <dbReference type="NCBI Taxonomy" id="475081"/>
    <lineage>
        <taxon>Bacteria</taxon>
        <taxon>Pseudomonadati</taxon>
        <taxon>Pseudomonadota</taxon>
        <taxon>Alphaproteobacteria</taxon>
        <taxon>Rhodobacterales</taxon>
        <taxon>Roseobacteraceae</taxon>
        <taxon>Jannaschia</taxon>
    </lineage>
</organism>
<dbReference type="Pfam" id="PF00905">
    <property type="entry name" value="Transpeptidase"/>
    <property type="match status" value="1"/>
</dbReference>
<dbReference type="GO" id="GO:0051301">
    <property type="term" value="P:cell division"/>
    <property type="evidence" value="ECO:0007669"/>
    <property type="project" value="UniProtKB-KW"/>
</dbReference>